<dbReference type="InterPro" id="IPR000160">
    <property type="entry name" value="GGDEF_dom"/>
</dbReference>
<dbReference type="InterPro" id="IPR035965">
    <property type="entry name" value="PAS-like_dom_sf"/>
</dbReference>
<name>Q47J13_DECAR</name>
<organism evidence="5">
    <name type="scientific">Dechloromonas aromatica (strain RCB)</name>
    <dbReference type="NCBI Taxonomy" id="159087"/>
    <lineage>
        <taxon>Bacteria</taxon>
        <taxon>Pseudomonadati</taxon>
        <taxon>Pseudomonadota</taxon>
        <taxon>Betaproteobacteria</taxon>
        <taxon>Rhodocyclales</taxon>
        <taxon>Azonexaceae</taxon>
        <taxon>Dechloromonas</taxon>
    </lineage>
</organism>
<proteinExistence type="predicted"/>
<sequence length="317" mass="36299">MEIAQAFNGIDRLERSDDWGVYKTLLESTKAIPWKINWQTKQFDYIGPQIETLLGWPRDSWLGAMDWIERIHLEDREKTANFCISQSEQGVDHEADYRALKADGSYVWIRDVVHVIRDTNGVTTDLVGFMFDISARKQMEEDVFELNRKLEAWSNQDGLTGIANRRLFDHTMAAEWARGKRSREPLSLLMFDVDHFKGYNDHYGHVKGDECLIRLAREVSQMPLRSTDLFARYGGEEFAFVLPQTPSDAAQQIAEKCREVVAALKIPHALSPAGTITISVGVCTMLPGEESSYMTLIERADDKLYRAKRNGRNRVCC</sequence>
<dbReference type="InterPro" id="IPR050469">
    <property type="entry name" value="Diguanylate_Cyclase"/>
</dbReference>
<dbReference type="CDD" id="cd00130">
    <property type="entry name" value="PAS"/>
    <property type="match status" value="1"/>
</dbReference>
<dbReference type="PANTHER" id="PTHR45138">
    <property type="entry name" value="REGULATORY COMPONENTS OF SENSORY TRANSDUCTION SYSTEM"/>
    <property type="match status" value="1"/>
</dbReference>
<evidence type="ECO:0000256" key="2">
    <source>
        <dbReference type="ARBA" id="ARBA00034247"/>
    </source>
</evidence>
<protein>
    <recommendedName>
        <fullName evidence="1">diguanylate cyclase</fullName>
        <ecNumber evidence="1">2.7.7.65</ecNumber>
    </recommendedName>
</protein>
<evidence type="ECO:0000256" key="1">
    <source>
        <dbReference type="ARBA" id="ARBA00012528"/>
    </source>
</evidence>
<evidence type="ECO:0000259" key="3">
    <source>
        <dbReference type="PROSITE" id="PS50113"/>
    </source>
</evidence>
<accession>Q47J13</accession>
<dbReference type="CDD" id="cd01949">
    <property type="entry name" value="GGDEF"/>
    <property type="match status" value="1"/>
</dbReference>
<feature type="domain" description="GGDEF" evidence="4">
    <location>
        <begin position="184"/>
        <end position="317"/>
    </location>
</feature>
<dbReference type="InterPro" id="IPR000014">
    <property type="entry name" value="PAS"/>
</dbReference>
<dbReference type="OrthoDB" id="9813903at2"/>
<dbReference type="Pfam" id="PF00990">
    <property type="entry name" value="GGDEF"/>
    <property type="match status" value="1"/>
</dbReference>
<evidence type="ECO:0000313" key="5">
    <source>
        <dbReference type="EMBL" id="AAZ45168.1"/>
    </source>
</evidence>
<dbReference type="InterPro" id="IPR000700">
    <property type="entry name" value="PAS-assoc_C"/>
</dbReference>
<dbReference type="GO" id="GO:0052621">
    <property type="term" value="F:diguanylate cyclase activity"/>
    <property type="evidence" value="ECO:0007669"/>
    <property type="project" value="UniProtKB-EC"/>
</dbReference>
<dbReference type="STRING" id="159087.Daro_0411"/>
<dbReference type="SMART" id="SM00267">
    <property type="entry name" value="GGDEF"/>
    <property type="match status" value="1"/>
</dbReference>
<dbReference type="Pfam" id="PF08447">
    <property type="entry name" value="PAS_3"/>
    <property type="match status" value="1"/>
</dbReference>
<dbReference type="PROSITE" id="PS50887">
    <property type="entry name" value="GGDEF"/>
    <property type="match status" value="1"/>
</dbReference>
<dbReference type="PROSITE" id="PS50113">
    <property type="entry name" value="PAC"/>
    <property type="match status" value="1"/>
</dbReference>
<dbReference type="GO" id="GO:1902201">
    <property type="term" value="P:negative regulation of bacterial-type flagellum-dependent cell motility"/>
    <property type="evidence" value="ECO:0007669"/>
    <property type="project" value="TreeGrafter"/>
</dbReference>
<dbReference type="Gene3D" id="3.30.70.270">
    <property type="match status" value="1"/>
</dbReference>
<dbReference type="FunFam" id="3.30.70.270:FF:000001">
    <property type="entry name" value="Diguanylate cyclase domain protein"/>
    <property type="match status" value="1"/>
</dbReference>
<dbReference type="InterPro" id="IPR029787">
    <property type="entry name" value="Nucleotide_cyclase"/>
</dbReference>
<dbReference type="InterPro" id="IPR043128">
    <property type="entry name" value="Rev_trsase/Diguanyl_cyclase"/>
</dbReference>
<dbReference type="GO" id="GO:0005886">
    <property type="term" value="C:plasma membrane"/>
    <property type="evidence" value="ECO:0007669"/>
    <property type="project" value="TreeGrafter"/>
</dbReference>
<feature type="domain" description="PAC" evidence="3">
    <location>
        <begin position="93"/>
        <end position="145"/>
    </location>
</feature>
<dbReference type="EMBL" id="CP000089">
    <property type="protein sequence ID" value="AAZ45168.1"/>
    <property type="molecule type" value="Genomic_DNA"/>
</dbReference>
<reference evidence="5" key="1">
    <citation type="submission" date="2005-08" db="EMBL/GenBank/DDBJ databases">
        <title>Complete sequence of Dechloromonas aromatica RCB.</title>
        <authorList>
            <person name="Salinero K.K."/>
            <person name="Copeland A."/>
            <person name="Lucas S."/>
            <person name="Lapidus A."/>
            <person name="Barry K."/>
            <person name="Detter J.C."/>
            <person name="Glavina T."/>
            <person name="Hammon N."/>
            <person name="Israni S."/>
            <person name="Pitluck S."/>
            <person name="Di Bartolo G."/>
            <person name="Trong S."/>
            <person name="Schmutz J."/>
            <person name="Larimer F."/>
            <person name="Land M."/>
            <person name="Ivanova N."/>
            <person name="Richardson P."/>
        </authorList>
    </citation>
    <scope>NUCLEOTIDE SEQUENCE</scope>
    <source>
        <strain evidence="5">RCB</strain>
    </source>
</reference>
<dbReference type="NCBIfam" id="TIGR00229">
    <property type="entry name" value="sensory_box"/>
    <property type="match status" value="1"/>
</dbReference>
<dbReference type="NCBIfam" id="TIGR00254">
    <property type="entry name" value="GGDEF"/>
    <property type="match status" value="1"/>
</dbReference>
<comment type="catalytic activity">
    <reaction evidence="2">
        <text>2 GTP = 3',3'-c-di-GMP + 2 diphosphate</text>
        <dbReference type="Rhea" id="RHEA:24898"/>
        <dbReference type="ChEBI" id="CHEBI:33019"/>
        <dbReference type="ChEBI" id="CHEBI:37565"/>
        <dbReference type="ChEBI" id="CHEBI:58805"/>
        <dbReference type="EC" id="2.7.7.65"/>
    </reaction>
</comment>
<dbReference type="InterPro" id="IPR001610">
    <property type="entry name" value="PAC"/>
</dbReference>
<dbReference type="SUPFAM" id="SSF55785">
    <property type="entry name" value="PYP-like sensor domain (PAS domain)"/>
    <property type="match status" value="1"/>
</dbReference>
<dbReference type="GO" id="GO:0043709">
    <property type="term" value="P:cell adhesion involved in single-species biofilm formation"/>
    <property type="evidence" value="ECO:0007669"/>
    <property type="project" value="TreeGrafter"/>
</dbReference>
<dbReference type="InterPro" id="IPR013655">
    <property type="entry name" value="PAS_fold_3"/>
</dbReference>
<evidence type="ECO:0000259" key="4">
    <source>
        <dbReference type="PROSITE" id="PS50887"/>
    </source>
</evidence>
<dbReference type="EC" id="2.7.7.65" evidence="1"/>
<dbReference type="KEGG" id="dar:Daro_0411"/>
<dbReference type="SMART" id="SM00086">
    <property type="entry name" value="PAC"/>
    <property type="match status" value="1"/>
</dbReference>
<dbReference type="Gene3D" id="3.30.450.20">
    <property type="entry name" value="PAS domain"/>
    <property type="match status" value="1"/>
</dbReference>
<dbReference type="PANTHER" id="PTHR45138:SF9">
    <property type="entry name" value="DIGUANYLATE CYCLASE DGCM-RELATED"/>
    <property type="match status" value="1"/>
</dbReference>
<dbReference type="AlphaFoldDB" id="Q47J13"/>
<dbReference type="HOGENOM" id="CLU_000445_11_4_4"/>
<dbReference type="eggNOG" id="COG3706">
    <property type="taxonomic scope" value="Bacteria"/>
</dbReference>
<gene>
    <name evidence="5" type="ordered locus">Daro_0411</name>
</gene>
<dbReference type="SUPFAM" id="SSF55073">
    <property type="entry name" value="Nucleotide cyclase"/>
    <property type="match status" value="1"/>
</dbReference>